<comment type="caution">
    <text evidence="1">The sequence shown here is derived from an EMBL/GenBank/DDBJ whole genome shotgun (WGS) entry which is preliminary data.</text>
</comment>
<name>A0ABV4G956_9BRAD</name>
<gene>
    <name evidence="1" type="ORF">ABH992_000831</name>
</gene>
<dbReference type="Proteomes" id="UP001565474">
    <property type="component" value="Unassembled WGS sequence"/>
</dbReference>
<sequence>MPVRVKKTRQNKNPASDLSKLRIRSALQLKIAVASVAVASESRRNSVMLVRSLTRKHGKSPHDYGV</sequence>
<reference evidence="1 2" key="1">
    <citation type="submission" date="2024-07" db="EMBL/GenBank/DDBJ databases">
        <title>Genomic Encyclopedia of Type Strains, Phase V (KMG-V): Genome sequencing to study the core and pangenomes of soil and plant-associated prokaryotes.</title>
        <authorList>
            <person name="Whitman W."/>
        </authorList>
    </citation>
    <scope>NUCLEOTIDE SEQUENCE [LARGE SCALE GENOMIC DNA]</scope>
    <source>
        <strain evidence="1 2">USDA 222</strain>
    </source>
</reference>
<dbReference type="RefSeq" id="WP_370090962.1">
    <property type="nucleotide sequence ID" value="NZ_JBGBZN010000002.1"/>
</dbReference>
<evidence type="ECO:0000313" key="1">
    <source>
        <dbReference type="EMBL" id="MEY9468432.1"/>
    </source>
</evidence>
<protein>
    <recommendedName>
        <fullName evidence="3">50S ribosomal protein L22</fullName>
    </recommendedName>
</protein>
<dbReference type="EMBL" id="JBGBZN010000002">
    <property type="protein sequence ID" value="MEY9468432.1"/>
    <property type="molecule type" value="Genomic_DNA"/>
</dbReference>
<proteinExistence type="predicted"/>
<organism evidence="1 2">
    <name type="scientific">Bradyrhizobium yuanmingense</name>
    <dbReference type="NCBI Taxonomy" id="108015"/>
    <lineage>
        <taxon>Bacteria</taxon>
        <taxon>Pseudomonadati</taxon>
        <taxon>Pseudomonadota</taxon>
        <taxon>Alphaproteobacteria</taxon>
        <taxon>Hyphomicrobiales</taxon>
        <taxon>Nitrobacteraceae</taxon>
        <taxon>Bradyrhizobium</taxon>
    </lineage>
</organism>
<accession>A0ABV4G956</accession>
<keyword evidence="2" id="KW-1185">Reference proteome</keyword>
<evidence type="ECO:0008006" key="3">
    <source>
        <dbReference type="Google" id="ProtNLM"/>
    </source>
</evidence>
<evidence type="ECO:0000313" key="2">
    <source>
        <dbReference type="Proteomes" id="UP001565474"/>
    </source>
</evidence>